<keyword evidence="3" id="KW-1185">Reference proteome</keyword>
<gene>
    <name evidence="2" type="ORF">SAMN05660472_01967</name>
</gene>
<organism evidence="2 3">
    <name type="scientific">Natronincola ferrireducens</name>
    <dbReference type="NCBI Taxonomy" id="393762"/>
    <lineage>
        <taxon>Bacteria</taxon>
        <taxon>Bacillati</taxon>
        <taxon>Bacillota</taxon>
        <taxon>Clostridia</taxon>
        <taxon>Peptostreptococcales</taxon>
        <taxon>Natronincolaceae</taxon>
        <taxon>Natronincola</taxon>
    </lineage>
</organism>
<dbReference type="Pfam" id="PF04143">
    <property type="entry name" value="Sulf_transp"/>
    <property type="match status" value="1"/>
</dbReference>
<sequence length="231" mass="25186">MTSKAIQELKQKRQGKFKKKNSQVSYGIICIIAAVAIYSIFLQNNSNQSIFWIIGILLGITLQRSRLCFAASFRDPVLVGSTNILKAILIALIVSTIGFVAIEYGTVGDSGDLDKIKTMGQVYPVGIHTAIGAILFGVGMVIAGGCASGFLMRIGEGFLLQLVVLFGFLVGALLGTWQFEFWDKALISKSPTIFIPDYVGFPVAVVGQIAILLLLYFLADWYDKKNNIMSM</sequence>
<feature type="transmembrane region" description="Helical" evidence="1">
    <location>
        <begin position="199"/>
        <end position="219"/>
    </location>
</feature>
<evidence type="ECO:0000313" key="3">
    <source>
        <dbReference type="Proteomes" id="UP000198718"/>
    </source>
</evidence>
<feature type="transmembrane region" description="Helical" evidence="1">
    <location>
        <begin position="21"/>
        <end position="41"/>
    </location>
</feature>
<evidence type="ECO:0000313" key="2">
    <source>
        <dbReference type="EMBL" id="SDK75367.1"/>
    </source>
</evidence>
<name>A0A1G9EGR3_9FIRM</name>
<feature type="transmembrane region" description="Helical" evidence="1">
    <location>
        <begin position="84"/>
        <end position="105"/>
    </location>
</feature>
<keyword evidence="1" id="KW-0472">Membrane</keyword>
<accession>A0A1G9EGR3</accession>
<proteinExistence type="predicted"/>
<keyword evidence="1" id="KW-0812">Transmembrane</keyword>
<dbReference type="OrthoDB" id="9794165at2"/>
<evidence type="ECO:0000256" key="1">
    <source>
        <dbReference type="SAM" id="Phobius"/>
    </source>
</evidence>
<dbReference type="RefSeq" id="WP_090553510.1">
    <property type="nucleotide sequence ID" value="NZ_FNFP01000003.1"/>
</dbReference>
<feature type="transmembrane region" description="Helical" evidence="1">
    <location>
        <begin position="47"/>
        <end position="63"/>
    </location>
</feature>
<feature type="transmembrane region" description="Helical" evidence="1">
    <location>
        <begin position="125"/>
        <end position="151"/>
    </location>
</feature>
<dbReference type="EMBL" id="FNFP01000003">
    <property type="protein sequence ID" value="SDK75367.1"/>
    <property type="molecule type" value="Genomic_DNA"/>
</dbReference>
<reference evidence="2 3" key="1">
    <citation type="submission" date="2016-10" db="EMBL/GenBank/DDBJ databases">
        <authorList>
            <person name="de Groot N.N."/>
        </authorList>
    </citation>
    <scope>NUCLEOTIDE SEQUENCE [LARGE SCALE GENOMIC DNA]</scope>
    <source>
        <strain evidence="2 3">DSM 18346</strain>
    </source>
</reference>
<dbReference type="AlphaFoldDB" id="A0A1G9EGR3"/>
<keyword evidence="1" id="KW-1133">Transmembrane helix</keyword>
<dbReference type="InterPro" id="IPR007272">
    <property type="entry name" value="Sulf_transp_TsuA/YedE"/>
</dbReference>
<dbReference type="Proteomes" id="UP000198718">
    <property type="component" value="Unassembled WGS sequence"/>
</dbReference>
<feature type="transmembrane region" description="Helical" evidence="1">
    <location>
        <begin position="158"/>
        <end position="179"/>
    </location>
</feature>
<protein>
    <submittedName>
        <fullName evidence="2">Uncharacterized protein</fullName>
    </submittedName>
</protein>
<dbReference type="STRING" id="393762.SAMN05660472_01967"/>